<name>A0A1R3JVN0_9ROSI</name>
<accession>A0A1R3JVN0</accession>
<comment type="caution">
    <text evidence="1">The sequence shown here is derived from an EMBL/GenBank/DDBJ whole genome shotgun (WGS) entry which is preliminary data.</text>
</comment>
<dbReference type="AlphaFoldDB" id="A0A1R3JVN0"/>
<sequence length="188" mass="21814">MLAERAVSTSAKIEIEDGVGTFVGRATLVQIIWQNWRTRYRMESVSLKNLLTVSFFVRVRELRWHFLAEAWGMLSYSDYELLALSYSLESRAEEVDKYSSAPLAFEDDKKFQTWMMRLVAQMLALELEQEASGSSTRLSSRTLRLRAGCSGSIRQFSHQLRYETPKPMMISERKLISLFKIRWGLLTP</sequence>
<evidence type="ECO:0000313" key="1">
    <source>
        <dbReference type="EMBL" id="OMO98858.1"/>
    </source>
</evidence>
<protein>
    <submittedName>
        <fullName evidence="1">Uncharacterized protein</fullName>
    </submittedName>
</protein>
<keyword evidence="2" id="KW-1185">Reference proteome</keyword>
<dbReference type="Proteomes" id="UP000187203">
    <property type="component" value="Unassembled WGS sequence"/>
</dbReference>
<gene>
    <name evidence="1" type="ORF">COLO4_13670</name>
</gene>
<organism evidence="1 2">
    <name type="scientific">Corchorus olitorius</name>
    <dbReference type="NCBI Taxonomy" id="93759"/>
    <lineage>
        <taxon>Eukaryota</taxon>
        <taxon>Viridiplantae</taxon>
        <taxon>Streptophyta</taxon>
        <taxon>Embryophyta</taxon>
        <taxon>Tracheophyta</taxon>
        <taxon>Spermatophyta</taxon>
        <taxon>Magnoliopsida</taxon>
        <taxon>eudicotyledons</taxon>
        <taxon>Gunneridae</taxon>
        <taxon>Pentapetalae</taxon>
        <taxon>rosids</taxon>
        <taxon>malvids</taxon>
        <taxon>Malvales</taxon>
        <taxon>Malvaceae</taxon>
        <taxon>Grewioideae</taxon>
        <taxon>Apeibeae</taxon>
        <taxon>Corchorus</taxon>
    </lineage>
</organism>
<dbReference type="EMBL" id="AWUE01015230">
    <property type="protein sequence ID" value="OMO98858.1"/>
    <property type="molecule type" value="Genomic_DNA"/>
</dbReference>
<evidence type="ECO:0000313" key="2">
    <source>
        <dbReference type="Proteomes" id="UP000187203"/>
    </source>
</evidence>
<reference evidence="2" key="1">
    <citation type="submission" date="2013-09" db="EMBL/GenBank/DDBJ databases">
        <title>Corchorus olitorius genome sequencing.</title>
        <authorList>
            <person name="Alam M."/>
            <person name="Haque M.S."/>
            <person name="Islam M.S."/>
            <person name="Emdad E.M."/>
            <person name="Islam M.M."/>
            <person name="Ahmed B."/>
            <person name="Halim A."/>
            <person name="Hossen Q.M.M."/>
            <person name="Hossain M.Z."/>
            <person name="Ahmed R."/>
            <person name="Khan M.M."/>
            <person name="Islam R."/>
            <person name="Rashid M.M."/>
            <person name="Khan S.A."/>
            <person name="Rahman M.S."/>
            <person name="Alam M."/>
            <person name="Yahiya A.S."/>
            <person name="Khan M.S."/>
            <person name="Azam M.S."/>
            <person name="Haque T."/>
            <person name="Lashkar M.Z.H."/>
            <person name="Akhand A.I."/>
            <person name="Morshed G."/>
            <person name="Roy S."/>
            <person name="Uddin K.S."/>
            <person name="Rabeya T."/>
            <person name="Hossain A.S."/>
            <person name="Chowdhury A."/>
            <person name="Snigdha A.R."/>
            <person name="Mortoza M.S."/>
            <person name="Matin S.A."/>
            <person name="Hoque S.M.E."/>
            <person name="Islam M.K."/>
            <person name="Roy D.K."/>
            <person name="Haider R."/>
            <person name="Moosa M.M."/>
            <person name="Elias S.M."/>
            <person name="Hasan A.M."/>
            <person name="Jahan S."/>
            <person name="Shafiuddin M."/>
            <person name="Mahmood N."/>
            <person name="Shommy N.S."/>
        </authorList>
    </citation>
    <scope>NUCLEOTIDE SEQUENCE [LARGE SCALE GENOMIC DNA]</scope>
    <source>
        <strain evidence="2">cv. O-4</strain>
    </source>
</reference>
<proteinExistence type="predicted"/>